<gene>
    <name evidence="1" type="ORF">OLEA9_A027862</name>
</gene>
<reference evidence="1 2" key="1">
    <citation type="submission" date="2019-12" db="EMBL/GenBank/DDBJ databases">
        <authorList>
            <person name="Alioto T."/>
            <person name="Alioto T."/>
            <person name="Gomez Garrido J."/>
        </authorList>
    </citation>
    <scope>NUCLEOTIDE SEQUENCE [LARGE SCALE GENOMIC DNA]</scope>
</reference>
<evidence type="ECO:0000313" key="1">
    <source>
        <dbReference type="EMBL" id="CAA3023255.1"/>
    </source>
</evidence>
<protein>
    <submittedName>
        <fullName evidence="1">ATP-dependent Clp protease ATP-binding subunit homolog CD4B, chloroplastic-like</fullName>
    </submittedName>
</protein>
<dbReference type="Proteomes" id="UP000594638">
    <property type="component" value="Unassembled WGS sequence"/>
</dbReference>
<keyword evidence="1" id="KW-0645">Protease</keyword>
<dbReference type="GO" id="GO:0005524">
    <property type="term" value="F:ATP binding"/>
    <property type="evidence" value="ECO:0007669"/>
    <property type="project" value="UniProtKB-KW"/>
</dbReference>
<keyword evidence="1" id="KW-0547">Nucleotide-binding</keyword>
<keyword evidence="2" id="KW-1185">Reference proteome</keyword>
<dbReference type="GO" id="GO:0008233">
    <property type="term" value="F:peptidase activity"/>
    <property type="evidence" value="ECO:0007669"/>
    <property type="project" value="UniProtKB-KW"/>
</dbReference>
<name>A0A8S0V0Q2_OLEEU</name>
<evidence type="ECO:0000313" key="2">
    <source>
        <dbReference type="Proteomes" id="UP000594638"/>
    </source>
</evidence>
<comment type="caution">
    <text evidence="1">The sequence shown here is derived from an EMBL/GenBank/DDBJ whole genome shotgun (WGS) entry which is preliminary data.</text>
</comment>
<keyword evidence="1" id="KW-0067">ATP-binding</keyword>
<dbReference type="Gramene" id="OE9A027862T1">
    <property type="protein sequence ID" value="OE9A027862C1"/>
    <property type="gene ID" value="OE9A027862"/>
</dbReference>
<accession>A0A8S0V0Q2</accession>
<keyword evidence="1" id="KW-0378">Hydrolase</keyword>
<proteinExistence type="predicted"/>
<dbReference type="GO" id="GO:0006508">
    <property type="term" value="P:proteolysis"/>
    <property type="evidence" value="ECO:0007669"/>
    <property type="project" value="UniProtKB-KW"/>
</dbReference>
<sequence>MRLLEDSMVEKMLASEINEGYSVIVDVDSDANVIVLNRSSGASPEPSPEPIAA</sequence>
<organism evidence="1 2">
    <name type="scientific">Olea europaea subsp. europaea</name>
    <dbReference type="NCBI Taxonomy" id="158383"/>
    <lineage>
        <taxon>Eukaryota</taxon>
        <taxon>Viridiplantae</taxon>
        <taxon>Streptophyta</taxon>
        <taxon>Embryophyta</taxon>
        <taxon>Tracheophyta</taxon>
        <taxon>Spermatophyta</taxon>
        <taxon>Magnoliopsida</taxon>
        <taxon>eudicotyledons</taxon>
        <taxon>Gunneridae</taxon>
        <taxon>Pentapetalae</taxon>
        <taxon>asterids</taxon>
        <taxon>lamiids</taxon>
        <taxon>Lamiales</taxon>
        <taxon>Oleaceae</taxon>
        <taxon>Oleeae</taxon>
        <taxon>Olea</taxon>
    </lineage>
</organism>
<dbReference type="EMBL" id="CACTIH010009086">
    <property type="protein sequence ID" value="CAA3023255.1"/>
    <property type="molecule type" value="Genomic_DNA"/>
</dbReference>
<dbReference type="AlphaFoldDB" id="A0A8S0V0Q2"/>